<organism evidence="1 2">
    <name type="scientific">Ruminococcus flavefaciens</name>
    <dbReference type="NCBI Taxonomy" id="1265"/>
    <lineage>
        <taxon>Bacteria</taxon>
        <taxon>Bacillati</taxon>
        <taxon>Bacillota</taxon>
        <taxon>Clostridia</taxon>
        <taxon>Eubacteriales</taxon>
        <taxon>Oscillospiraceae</taxon>
        <taxon>Ruminococcus</taxon>
    </lineage>
</organism>
<dbReference type="NCBIfam" id="TIGR04223">
    <property type="entry name" value="quorum_AgrD"/>
    <property type="match status" value="1"/>
</dbReference>
<dbReference type="OrthoDB" id="1824591at2"/>
<dbReference type="EMBL" id="FNWV01000003">
    <property type="protein sequence ID" value="SEH52282.1"/>
    <property type="molecule type" value="Genomic_DNA"/>
</dbReference>
<evidence type="ECO:0000313" key="2">
    <source>
        <dbReference type="Proteomes" id="UP000183190"/>
    </source>
</evidence>
<reference evidence="1 2" key="1">
    <citation type="submission" date="2016-10" db="EMBL/GenBank/DDBJ databases">
        <authorList>
            <person name="de Groot N.N."/>
        </authorList>
    </citation>
    <scope>NUCLEOTIDE SEQUENCE [LARGE SCALE GENOMIC DNA]</scope>
    <source>
        <strain evidence="1 2">YAD2003</strain>
    </source>
</reference>
<dbReference type="AlphaFoldDB" id="A0A1H6ISN5"/>
<gene>
    <name evidence="1" type="ORF">SAMN02910265_01231</name>
</gene>
<proteinExistence type="predicted"/>
<sequence length="51" mass="5780">MKFSCDSVKAKIMKTIVAKSVKAAEQNVNSACVYIFNQPTPPKDLKKFRKF</sequence>
<evidence type="ECO:0000313" key="1">
    <source>
        <dbReference type="EMBL" id="SEH52282.1"/>
    </source>
</evidence>
<dbReference type="RefSeq" id="WP_081348136.1">
    <property type="nucleotide sequence ID" value="NZ_FNWV01000003.1"/>
</dbReference>
<dbReference type="InterPro" id="IPR009229">
    <property type="entry name" value="AgrD"/>
</dbReference>
<accession>A0A1H6ISN5</accession>
<name>A0A1H6ISN5_RUMFL</name>
<dbReference type="Proteomes" id="UP000183190">
    <property type="component" value="Unassembled WGS sequence"/>
</dbReference>
<protein>
    <submittedName>
        <fullName evidence="1">Cyclic lactone autoinducer peptide</fullName>
    </submittedName>
</protein>